<dbReference type="InterPro" id="IPR001633">
    <property type="entry name" value="EAL_dom"/>
</dbReference>
<name>A0A1E5G3A3_9FIRM</name>
<evidence type="ECO:0008006" key="6">
    <source>
        <dbReference type="Google" id="ProtNLM"/>
    </source>
</evidence>
<dbReference type="Gene3D" id="3.30.70.270">
    <property type="match status" value="1"/>
</dbReference>
<dbReference type="Pfam" id="PF00563">
    <property type="entry name" value="EAL"/>
    <property type="match status" value="1"/>
</dbReference>
<dbReference type="Pfam" id="PF00990">
    <property type="entry name" value="GGDEF"/>
    <property type="match status" value="1"/>
</dbReference>
<dbReference type="SMART" id="SM00052">
    <property type="entry name" value="EAL"/>
    <property type="match status" value="1"/>
</dbReference>
<gene>
    <name evidence="4" type="ORF">BHF68_04855</name>
</gene>
<dbReference type="InterPro" id="IPR000160">
    <property type="entry name" value="GGDEF_dom"/>
</dbReference>
<dbReference type="Gene3D" id="3.20.20.450">
    <property type="entry name" value="EAL domain"/>
    <property type="match status" value="1"/>
</dbReference>
<dbReference type="SMART" id="SM00267">
    <property type="entry name" value="GGDEF"/>
    <property type="match status" value="1"/>
</dbReference>
<evidence type="ECO:0000259" key="2">
    <source>
        <dbReference type="PROSITE" id="PS50883"/>
    </source>
</evidence>
<feature type="transmembrane region" description="Helical" evidence="1">
    <location>
        <begin position="12"/>
        <end position="36"/>
    </location>
</feature>
<keyword evidence="1" id="KW-1133">Transmembrane helix</keyword>
<dbReference type="FunFam" id="3.30.70.270:FF:000001">
    <property type="entry name" value="Diguanylate cyclase domain protein"/>
    <property type="match status" value="1"/>
</dbReference>
<dbReference type="NCBIfam" id="TIGR00254">
    <property type="entry name" value="GGDEF"/>
    <property type="match status" value="1"/>
</dbReference>
<dbReference type="InterPro" id="IPR029787">
    <property type="entry name" value="Nucleotide_cyclase"/>
</dbReference>
<comment type="caution">
    <text evidence="4">The sequence shown here is derived from an EMBL/GenBank/DDBJ whole genome shotgun (WGS) entry which is preliminary data.</text>
</comment>
<protein>
    <recommendedName>
        <fullName evidence="6">Diguanylate cyclase</fullName>
    </recommendedName>
</protein>
<reference evidence="4 5" key="1">
    <citation type="submission" date="2016-09" db="EMBL/GenBank/DDBJ databases">
        <title>Draft genome sequence for the type strain of Desulfuribacillus alkaliarsenatis AHT28, an obligately anaerobic, sulfidogenic bacterium isolated from Russian soda lake sediments.</title>
        <authorList>
            <person name="Abin C.A."/>
            <person name="Hollibaugh J.T."/>
        </authorList>
    </citation>
    <scope>NUCLEOTIDE SEQUENCE [LARGE SCALE GENOMIC DNA]</scope>
    <source>
        <strain evidence="4 5">AHT28</strain>
    </source>
</reference>
<dbReference type="InterPro" id="IPR035919">
    <property type="entry name" value="EAL_sf"/>
</dbReference>
<dbReference type="InterPro" id="IPR043128">
    <property type="entry name" value="Rev_trsase/Diguanyl_cyclase"/>
</dbReference>
<evidence type="ECO:0000313" key="5">
    <source>
        <dbReference type="Proteomes" id="UP000094296"/>
    </source>
</evidence>
<dbReference type="CDD" id="cd01949">
    <property type="entry name" value="GGDEF"/>
    <property type="match status" value="1"/>
</dbReference>
<sequence length="852" mass="96910">MNRSLKDFLLYGAVIGTAVMLLIMFVGITLGYEWYVTKQTAQKTEKTAEVKFQSLYELMRKGWTGEQLEEFLSANQNTYEEINMQVNYYGLDFRGDNGLSPAIADTFNSGEVKHIQDGRTVTYIYPMTIETGCLSCHYYATVGEVFGVLEVSEDLTPIVMDARRDTLLYLLSLFPIPIIGAYLISRYLGRRIDESIYELQKRIQKVKSTDDLRLIEMNNINLTFSEMNQMYSDIKALATRLKSICVDKDILEFEVQLLEKFVITSEVVKDWKEHVKMLMLEINKIMDVHIIFSLFKVEDEDYVLEVFWIHTPNEKTKKTFEQVIRNKLLASSLHKGSEDITLEINHNVALSIKELETIDEESIDFQTKSLFLETPRIGGIVGIGVNSSLTENTTKALVIESILTTLLNVIGSVKAVSKYTKELEYFATRDPLTNLYTQRVFWELLSYEVLRASRHGYKFAVIVIDLDDFKLVNDLHGHLFGDKYLQEVAKITKDVLRKGDVLSRYGGDEYTIILPYADQEQAHFVGTRLLDKFRNFTLEAPNGSKVKISASIGIAIYPDHASEAKDLVLIADNMMYKAKNEGKDKVGLPDSDDVLEIFKTIKDKNTLILNALEENKVIPFFQPIVDAKTGEELAKEVLMRIDLPKETMVASDFVEIAESMGIISKLDYMLMDKALKKVSEEGYEGYIYFNLSPKALIVSDFVPKVRKLVKEHGVDPKKIVFEITERDTVKNLTVLEKFVLQLKGEGFQFAIDDFGSGFSSFQYIKRLPIDIIKIEGDFIRNIHSKSGMDKAIVLSIVTLARELNIKTIAEFVEDDKIYNEITELGIDYAQGYYVGRPSAQLNKHTGAGSSDA</sequence>
<feature type="transmembrane region" description="Helical" evidence="1">
    <location>
        <begin position="167"/>
        <end position="185"/>
    </location>
</feature>
<evidence type="ECO:0000313" key="4">
    <source>
        <dbReference type="EMBL" id="OEF97538.1"/>
    </source>
</evidence>
<dbReference type="Proteomes" id="UP000094296">
    <property type="component" value="Unassembled WGS sequence"/>
</dbReference>
<dbReference type="AlphaFoldDB" id="A0A1E5G3A3"/>
<keyword evidence="1" id="KW-0812">Transmembrane</keyword>
<accession>A0A1E5G3A3</accession>
<proteinExistence type="predicted"/>
<dbReference type="CDD" id="cd01948">
    <property type="entry name" value="EAL"/>
    <property type="match status" value="1"/>
</dbReference>
<organism evidence="4 5">
    <name type="scientific">Desulfuribacillus alkaliarsenatis</name>
    <dbReference type="NCBI Taxonomy" id="766136"/>
    <lineage>
        <taxon>Bacteria</taxon>
        <taxon>Bacillati</taxon>
        <taxon>Bacillota</taxon>
        <taxon>Desulfuribacillia</taxon>
        <taxon>Desulfuribacillales</taxon>
        <taxon>Desulfuribacillaceae</taxon>
        <taxon>Desulfuribacillus</taxon>
    </lineage>
</organism>
<dbReference type="RefSeq" id="WP_069642936.1">
    <property type="nucleotide sequence ID" value="NZ_MIJE01000011.1"/>
</dbReference>
<dbReference type="Gene3D" id="3.30.450.290">
    <property type="match status" value="1"/>
</dbReference>
<keyword evidence="1" id="KW-0472">Membrane</keyword>
<dbReference type="SUPFAM" id="SSF55073">
    <property type="entry name" value="Nucleotide cyclase"/>
    <property type="match status" value="1"/>
</dbReference>
<dbReference type="PANTHER" id="PTHR33121:SF71">
    <property type="entry name" value="OXYGEN SENSOR PROTEIN DOSP"/>
    <property type="match status" value="1"/>
</dbReference>
<dbReference type="SUPFAM" id="SSF141868">
    <property type="entry name" value="EAL domain-like"/>
    <property type="match status" value="1"/>
</dbReference>
<dbReference type="EMBL" id="MIJE01000011">
    <property type="protein sequence ID" value="OEF97538.1"/>
    <property type="molecule type" value="Genomic_DNA"/>
</dbReference>
<dbReference type="GO" id="GO:0071111">
    <property type="term" value="F:cyclic-guanylate-specific phosphodiesterase activity"/>
    <property type="evidence" value="ECO:0007669"/>
    <property type="project" value="InterPro"/>
</dbReference>
<feature type="domain" description="EAL" evidence="2">
    <location>
        <begin position="601"/>
        <end position="851"/>
    </location>
</feature>
<keyword evidence="5" id="KW-1185">Reference proteome</keyword>
<dbReference type="PROSITE" id="PS50887">
    <property type="entry name" value="GGDEF"/>
    <property type="match status" value="1"/>
</dbReference>
<dbReference type="STRING" id="766136.BHF68_04855"/>
<dbReference type="PANTHER" id="PTHR33121">
    <property type="entry name" value="CYCLIC DI-GMP PHOSPHODIESTERASE PDEF"/>
    <property type="match status" value="1"/>
</dbReference>
<evidence type="ECO:0000259" key="3">
    <source>
        <dbReference type="PROSITE" id="PS50887"/>
    </source>
</evidence>
<dbReference type="InterPro" id="IPR050706">
    <property type="entry name" value="Cyclic-di-GMP_PDE-like"/>
</dbReference>
<dbReference type="PROSITE" id="PS50883">
    <property type="entry name" value="EAL"/>
    <property type="match status" value="1"/>
</dbReference>
<feature type="domain" description="GGDEF" evidence="3">
    <location>
        <begin position="457"/>
        <end position="591"/>
    </location>
</feature>
<evidence type="ECO:0000256" key="1">
    <source>
        <dbReference type="SAM" id="Phobius"/>
    </source>
</evidence>
<dbReference type="OrthoDB" id="9813903at2"/>